<evidence type="ECO:0000313" key="2">
    <source>
        <dbReference type="Proteomes" id="UP000299102"/>
    </source>
</evidence>
<evidence type="ECO:0000313" key="1">
    <source>
        <dbReference type="EMBL" id="GBP94832.1"/>
    </source>
</evidence>
<comment type="caution">
    <text evidence="1">The sequence shown here is derived from an EMBL/GenBank/DDBJ whole genome shotgun (WGS) entry which is preliminary data.</text>
</comment>
<protein>
    <submittedName>
        <fullName evidence="1">Uncharacterized protein</fullName>
    </submittedName>
</protein>
<organism evidence="1 2">
    <name type="scientific">Eumeta variegata</name>
    <name type="common">Bagworm moth</name>
    <name type="synonym">Eumeta japonica</name>
    <dbReference type="NCBI Taxonomy" id="151549"/>
    <lineage>
        <taxon>Eukaryota</taxon>
        <taxon>Metazoa</taxon>
        <taxon>Ecdysozoa</taxon>
        <taxon>Arthropoda</taxon>
        <taxon>Hexapoda</taxon>
        <taxon>Insecta</taxon>
        <taxon>Pterygota</taxon>
        <taxon>Neoptera</taxon>
        <taxon>Endopterygota</taxon>
        <taxon>Lepidoptera</taxon>
        <taxon>Glossata</taxon>
        <taxon>Ditrysia</taxon>
        <taxon>Tineoidea</taxon>
        <taxon>Psychidae</taxon>
        <taxon>Oiketicinae</taxon>
        <taxon>Eumeta</taxon>
    </lineage>
</organism>
<sequence>MPPPPVPHPVIPAGVLPQINRKLNQLSRYRNRQHNLSSSASKILQQQPLKAVATLNNNNNSSSSNNNKRQQQLISRFCSSSSSSNNISKTIYCNCQYNRQQLLPLLISKFNSSIKINNNVNIIISNNNIWRTKHLTVPVNTSGHQQQQQQQQTAIISTTNTNSAAATTCATLVNTIRSGSFGPCHYKQLQHMPNVEQHPVVY</sequence>
<keyword evidence="2" id="KW-1185">Reference proteome</keyword>
<name>A0A4C2A4Y8_EUMVA</name>
<dbReference type="AlphaFoldDB" id="A0A4C2A4Y8"/>
<accession>A0A4C2A4Y8</accession>
<gene>
    <name evidence="1" type="ORF">EVAR_71398_1</name>
</gene>
<dbReference type="EMBL" id="BGZK01002552">
    <property type="protein sequence ID" value="GBP94832.1"/>
    <property type="molecule type" value="Genomic_DNA"/>
</dbReference>
<reference evidence="1 2" key="1">
    <citation type="journal article" date="2019" name="Commun. Biol.">
        <title>The bagworm genome reveals a unique fibroin gene that provides high tensile strength.</title>
        <authorList>
            <person name="Kono N."/>
            <person name="Nakamura H."/>
            <person name="Ohtoshi R."/>
            <person name="Tomita M."/>
            <person name="Numata K."/>
            <person name="Arakawa K."/>
        </authorList>
    </citation>
    <scope>NUCLEOTIDE SEQUENCE [LARGE SCALE GENOMIC DNA]</scope>
</reference>
<dbReference type="Proteomes" id="UP000299102">
    <property type="component" value="Unassembled WGS sequence"/>
</dbReference>
<proteinExistence type="predicted"/>